<dbReference type="EMBL" id="ANMO01000216">
    <property type="protein sequence ID" value="EMB14555.1"/>
    <property type="molecule type" value="Genomic_DNA"/>
</dbReference>
<accession>M2ACF4</accession>
<organism evidence="1 2">
    <name type="scientific">Rhodopirellula europaea 6C</name>
    <dbReference type="NCBI Taxonomy" id="1263867"/>
    <lineage>
        <taxon>Bacteria</taxon>
        <taxon>Pseudomonadati</taxon>
        <taxon>Planctomycetota</taxon>
        <taxon>Planctomycetia</taxon>
        <taxon>Pirellulales</taxon>
        <taxon>Pirellulaceae</taxon>
        <taxon>Rhodopirellula</taxon>
    </lineage>
</organism>
<dbReference type="AlphaFoldDB" id="M2ACF4"/>
<dbReference type="Proteomes" id="UP000011529">
    <property type="component" value="Unassembled WGS sequence"/>
</dbReference>
<reference evidence="1" key="1">
    <citation type="submission" date="2012-11" db="EMBL/GenBank/DDBJ databases">
        <title>Permanent draft genomes of Rhodopirellula europaea strain SH398 and 6C.</title>
        <authorList>
            <person name="Richter M."/>
            <person name="Richter-Heitmann T."/>
            <person name="Frank C."/>
            <person name="Harder J."/>
            <person name="Glockner F.O."/>
        </authorList>
    </citation>
    <scope>NUCLEOTIDE SEQUENCE</scope>
    <source>
        <strain evidence="1">6C</strain>
    </source>
</reference>
<reference evidence="1" key="2">
    <citation type="journal article" date="2013" name="Mar. Genomics">
        <title>Expression of sulfatases in Rhodopirellula baltica and the diversity of sulfatases in the genus Rhodopirellula.</title>
        <authorList>
            <person name="Wegner C.E."/>
            <person name="Richter-Heitmann T."/>
            <person name="Klindworth A."/>
            <person name="Klockow C."/>
            <person name="Richter M."/>
            <person name="Achstetter T."/>
            <person name="Glockner F.O."/>
            <person name="Harder J."/>
        </authorList>
    </citation>
    <scope>NUCLEOTIDE SEQUENCE [LARGE SCALE GENOMIC DNA]</scope>
    <source>
        <strain evidence="1">6C</strain>
    </source>
</reference>
<evidence type="ECO:0000313" key="2">
    <source>
        <dbReference type="Proteomes" id="UP000011529"/>
    </source>
</evidence>
<name>M2ACF4_9BACT</name>
<comment type="caution">
    <text evidence="1">The sequence shown here is derived from an EMBL/GenBank/DDBJ whole genome shotgun (WGS) entry which is preliminary data.</text>
</comment>
<gene>
    <name evidence="1" type="ORF">RE6C_04977</name>
</gene>
<keyword evidence="2" id="KW-1185">Reference proteome</keyword>
<protein>
    <submittedName>
        <fullName evidence="1">Uncharacterized protein</fullName>
    </submittedName>
</protein>
<evidence type="ECO:0000313" key="1">
    <source>
        <dbReference type="EMBL" id="EMB14555.1"/>
    </source>
</evidence>
<proteinExistence type="predicted"/>
<sequence>MSWATVSLHRRDFHQENLLRTLLVSLLSPRVLSCERPDRRGLQLSGAK</sequence>